<protein>
    <submittedName>
        <fullName evidence="1">Uncharacterized protein</fullName>
    </submittedName>
</protein>
<dbReference type="EMBL" id="CASHSV030000002">
    <property type="protein sequence ID" value="CAJ2635454.1"/>
    <property type="molecule type" value="Genomic_DNA"/>
</dbReference>
<sequence length="797" mass="90904">MTGGLVEGAVLGAVFQEGTKPITNQINKSLKFKTTRKKLASFVHRMMPVAKQIKLLNEKLDRPKEEAERSIEELERAKEIVNKYAKVPWWKCCCLPCYQGKLHAMEEQIGSSSIVTLMNTARDGKETLSLVRDLKRRQFKRLLDAPVKPDFTVGLDFHLNQLKSWLLSSGVSARVLTGLGGSGKTTLATLLCWDDQVRRKFGENLLFITVSETPNLKNIVQKMFQDCEYEVPCLEDDDDDDAIRNLRSLLKKIAESRPVMLVLDNVCQGSESFVEAFKVQVPDCKILITTRVKFPRFRTSVVKPLRPDDAVTLFRHFALPNDGERRTYVPDEEYVQQVAKGCWGSPLALKLIGGSLCGQDIAVWKKMVKLLSKGRSIVHSNKKLLNRLQKVLEDALEDNPIIKECFMDLGLFFEDKEIPVAALIDMWTELYNLDDDNIEGMNFVHDLDNLHLVNLAISREAASHIDNYYNHHFVTQHDLLKEIAIHQARQEPYEQRTRLIFDVNENSWDQQNQQNTVARTFSISTDKMLAPDWSNVVKAEKVEVLILNLHTDKFILPECIKKMTNLKVLIITNYNGFHFAELENFEILGCLPNLKRIRLQQVSVPSLCKLENLRKLSLYNCKTTLDFQSDAVSISELLPKLEELSVDYCKYLESLPAGLGDITSLKKLSITRCINFLVLPQEIGNLENLKVLRLGSCAELEQIPTSIGKLVELHFLDISGCPSLHTLPEEIGNLHNLKELHMTDFSPDTLPESVTKLQNLKHLICDQETVEYWEQHFKPSLPNLKIEKAKIKLFITV</sequence>
<dbReference type="Proteomes" id="UP001177021">
    <property type="component" value="Unassembled WGS sequence"/>
</dbReference>
<evidence type="ECO:0000313" key="2">
    <source>
        <dbReference type="Proteomes" id="UP001177021"/>
    </source>
</evidence>
<organism evidence="1 2">
    <name type="scientific">Trifolium pratense</name>
    <name type="common">Red clover</name>
    <dbReference type="NCBI Taxonomy" id="57577"/>
    <lineage>
        <taxon>Eukaryota</taxon>
        <taxon>Viridiplantae</taxon>
        <taxon>Streptophyta</taxon>
        <taxon>Embryophyta</taxon>
        <taxon>Tracheophyta</taxon>
        <taxon>Spermatophyta</taxon>
        <taxon>Magnoliopsida</taxon>
        <taxon>eudicotyledons</taxon>
        <taxon>Gunneridae</taxon>
        <taxon>Pentapetalae</taxon>
        <taxon>rosids</taxon>
        <taxon>fabids</taxon>
        <taxon>Fabales</taxon>
        <taxon>Fabaceae</taxon>
        <taxon>Papilionoideae</taxon>
        <taxon>50 kb inversion clade</taxon>
        <taxon>NPAAA clade</taxon>
        <taxon>Hologalegina</taxon>
        <taxon>IRL clade</taxon>
        <taxon>Trifolieae</taxon>
        <taxon>Trifolium</taxon>
    </lineage>
</organism>
<evidence type="ECO:0000313" key="1">
    <source>
        <dbReference type="EMBL" id="CAJ2635454.1"/>
    </source>
</evidence>
<proteinExistence type="predicted"/>
<keyword evidence="2" id="KW-1185">Reference proteome</keyword>
<reference evidence="1" key="1">
    <citation type="submission" date="2023-10" db="EMBL/GenBank/DDBJ databases">
        <authorList>
            <person name="Rodriguez Cubillos JULIANA M."/>
            <person name="De Vega J."/>
        </authorList>
    </citation>
    <scope>NUCLEOTIDE SEQUENCE</scope>
</reference>
<comment type="caution">
    <text evidence="1">The sequence shown here is derived from an EMBL/GenBank/DDBJ whole genome shotgun (WGS) entry which is preliminary data.</text>
</comment>
<gene>
    <name evidence="1" type="ORF">MILVUS5_LOCUS6133</name>
</gene>
<name>A0ACB0IUD0_TRIPR</name>
<accession>A0ACB0IUD0</accession>